<dbReference type="SUPFAM" id="SSF55961">
    <property type="entry name" value="Bet v1-like"/>
    <property type="match status" value="1"/>
</dbReference>
<evidence type="ECO:0000256" key="1">
    <source>
        <dbReference type="ARBA" id="ARBA00006817"/>
    </source>
</evidence>
<dbReference type="InterPro" id="IPR013538">
    <property type="entry name" value="ASHA1/2-like_C"/>
</dbReference>
<gene>
    <name evidence="3" type="ORF">Pma05_01690</name>
</gene>
<proteinExistence type="inferred from homology"/>
<dbReference type="InterPro" id="IPR023393">
    <property type="entry name" value="START-like_dom_sf"/>
</dbReference>
<evidence type="ECO:0000313" key="4">
    <source>
        <dbReference type="Proteomes" id="UP000621500"/>
    </source>
</evidence>
<reference evidence="3 4" key="1">
    <citation type="submission" date="2021-01" db="EMBL/GenBank/DDBJ databases">
        <title>Whole genome shotgun sequence of Plantactinospora mayteni NBRC 109088.</title>
        <authorList>
            <person name="Komaki H."/>
            <person name="Tamura T."/>
        </authorList>
    </citation>
    <scope>NUCLEOTIDE SEQUENCE [LARGE SCALE GENOMIC DNA]</scope>
    <source>
        <strain evidence="3 4">NBRC 109088</strain>
    </source>
</reference>
<protein>
    <submittedName>
        <fullName evidence="3">Activator of HSP90 ATPase</fullName>
    </submittedName>
</protein>
<organism evidence="3 4">
    <name type="scientific">Plantactinospora mayteni</name>
    <dbReference type="NCBI Taxonomy" id="566021"/>
    <lineage>
        <taxon>Bacteria</taxon>
        <taxon>Bacillati</taxon>
        <taxon>Actinomycetota</taxon>
        <taxon>Actinomycetes</taxon>
        <taxon>Micromonosporales</taxon>
        <taxon>Micromonosporaceae</taxon>
        <taxon>Plantactinospora</taxon>
    </lineage>
</organism>
<dbReference type="Proteomes" id="UP000621500">
    <property type="component" value="Unassembled WGS sequence"/>
</dbReference>
<dbReference type="Pfam" id="PF08327">
    <property type="entry name" value="AHSA1"/>
    <property type="match status" value="1"/>
</dbReference>
<dbReference type="EMBL" id="BONX01000002">
    <property type="protein sequence ID" value="GIG93596.1"/>
    <property type="molecule type" value="Genomic_DNA"/>
</dbReference>
<comment type="similarity">
    <text evidence="1">Belongs to the AHA1 family.</text>
</comment>
<comment type="caution">
    <text evidence="3">The sequence shown here is derived from an EMBL/GenBank/DDBJ whole genome shotgun (WGS) entry which is preliminary data.</text>
</comment>
<sequence length="208" mass="23014">MRDIVEQVKQVHRTVGRVDTPDGEARTVVLRRAYPAPVEEIWSAVTDPERIGRWFLPVSGDLRLGGNYRLTDNAEGEILRCEPPHLFRISWIYEGYSEVEVRLAPGDGTATILELEHSAVYDPQQWAEYGPGAGGVGWDIGLLTLDRYLRGELDGAPEEWEDSPEAKEFARLASDAWGTASIAAGTPAEEAARMVTNTTAFYAPDPNE</sequence>
<evidence type="ECO:0000313" key="3">
    <source>
        <dbReference type="EMBL" id="GIG93596.1"/>
    </source>
</evidence>
<name>A0ABQ4EFU7_9ACTN</name>
<dbReference type="CDD" id="cd08899">
    <property type="entry name" value="SRPBCC_CalC_Aha1-like_6"/>
    <property type="match status" value="1"/>
</dbReference>
<feature type="domain" description="Activator of Hsp90 ATPase homologue 1/2-like C-terminal" evidence="2">
    <location>
        <begin position="36"/>
        <end position="147"/>
    </location>
</feature>
<dbReference type="RefSeq" id="WP_203855282.1">
    <property type="nucleotide sequence ID" value="NZ_BAAAZQ010000003.1"/>
</dbReference>
<accession>A0ABQ4EFU7</accession>
<keyword evidence="4" id="KW-1185">Reference proteome</keyword>
<dbReference type="Gene3D" id="3.30.530.20">
    <property type="match status" value="1"/>
</dbReference>
<evidence type="ECO:0000259" key="2">
    <source>
        <dbReference type="Pfam" id="PF08327"/>
    </source>
</evidence>